<reference evidence="1 2" key="1">
    <citation type="journal article" date="2015" name="Sci. Rep.">
        <title>Genome of the facultative scuticociliatosis pathogen Pseudocohnilembus persalinus provides insight into its virulence through horizontal gene transfer.</title>
        <authorList>
            <person name="Xiong J."/>
            <person name="Wang G."/>
            <person name="Cheng J."/>
            <person name="Tian M."/>
            <person name="Pan X."/>
            <person name="Warren A."/>
            <person name="Jiang C."/>
            <person name="Yuan D."/>
            <person name="Miao W."/>
        </authorList>
    </citation>
    <scope>NUCLEOTIDE SEQUENCE [LARGE SCALE GENOMIC DNA]</scope>
    <source>
        <strain evidence="1">36N120E</strain>
    </source>
</reference>
<dbReference type="AlphaFoldDB" id="A0A0V0R602"/>
<evidence type="ECO:0000313" key="2">
    <source>
        <dbReference type="Proteomes" id="UP000054937"/>
    </source>
</evidence>
<accession>A0A0V0R602</accession>
<organism evidence="1 2">
    <name type="scientific">Pseudocohnilembus persalinus</name>
    <name type="common">Ciliate</name>
    <dbReference type="NCBI Taxonomy" id="266149"/>
    <lineage>
        <taxon>Eukaryota</taxon>
        <taxon>Sar</taxon>
        <taxon>Alveolata</taxon>
        <taxon>Ciliophora</taxon>
        <taxon>Intramacronucleata</taxon>
        <taxon>Oligohymenophorea</taxon>
        <taxon>Scuticociliatia</taxon>
        <taxon>Philasterida</taxon>
        <taxon>Pseudocohnilembidae</taxon>
        <taxon>Pseudocohnilembus</taxon>
    </lineage>
</organism>
<protein>
    <submittedName>
        <fullName evidence="1">Uncharacterized protein</fullName>
    </submittedName>
</protein>
<dbReference type="EMBL" id="LDAU01000042">
    <property type="protein sequence ID" value="KRX09897.1"/>
    <property type="molecule type" value="Genomic_DNA"/>
</dbReference>
<dbReference type="Proteomes" id="UP000054937">
    <property type="component" value="Unassembled WGS sequence"/>
</dbReference>
<proteinExistence type="predicted"/>
<keyword evidence="2" id="KW-1185">Reference proteome</keyword>
<comment type="caution">
    <text evidence="1">The sequence shown here is derived from an EMBL/GenBank/DDBJ whole genome shotgun (WGS) entry which is preliminary data.</text>
</comment>
<sequence>MMDTIEEIFKDKPAIYDLLYQKIEKMNKQLRNIDQSNIQVTHQIGSQHSDLQNPYKQQNKKQYYNIGKGNKDNCNFSFISPINREKANSQNFSFGQSEIKQRSTDRVATDYNDNNIHDKVSQYKQPRQLIKNIQSEQKKLSNIKADLDKNENKIKLGKLLIQGKIWSPSQQIWNKDESCQLIFLERKLKLKFLGNQENGKFNEKVKGKKNLEIVQKKNIVKRFYLRDFVEDIDLILDQNQNQNQSFQQNLQENKNENLTVIQGIAVEDFQNAHKKDLVDQVFISQDIEKHENFESSRQVLHVKNEIQEIGK</sequence>
<name>A0A0V0R602_PSEPJ</name>
<gene>
    <name evidence="1" type="ORF">PPERSA_05289</name>
</gene>
<dbReference type="InParanoid" id="A0A0V0R602"/>
<evidence type="ECO:0000313" key="1">
    <source>
        <dbReference type="EMBL" id="KRX09897.1"/>
    </source>
</evidence>